<feature type="region of interest" description="Disordered" evidence="1">
    <location>
        <begin position="82"/>
        <end position="118"/>
    </location>
</feature>
<proteinExistence type="predicted"/>
<sequence>MLAVGRLRRAPGFVRVLGVLTLLIGVAVMHAVVFSTGHAMGAVAEPAVSSPAAAAPVRTGRSVSPSNDAGRAMIRLAAQGMSTTGHGDHAAPATAPGEATAPTVRNEQSPVADRESAAPLRTTLAVADGSDCDGCTHAGMHACVFVLVTLALALGLAVIAWLGADRILGAGHLARSGLRRRTRPPPWTVLSLAELAILRI</sequence>
<comment type="caution">
    <text evidence="3">The sequence shown here is derived from an EMBL/GenBank/DDBJ whole genome shotgun (WGS) entry which is preliminary data.</text>
</comment>
<evidence type="ECO:0000256" key="1">
    <source>
        <dbReference type="SAM" id="MobiDB-lite"/>
    </source>
</evidence>
<dbReference type="EMBL" id="JBIALX010000003">
    <property type="protein sequence ID" value="MFF0453389.1"/>
    <property type="molecule type" value="Genomic_DNA"/>
</dbReference>
<protein>
    <submittedName>
        <fullName evidence="3">Uncharacterized protein</fullName>
    </submittedName>
</protein>
<organism evidence="3 4">
    <name type="scientific">Nocardia africana</name>
    <dbReference type="NCBI Taxonomy" id="134964"/>
    <lineage>
        <taxon>Bacteria</taxon>
        <taxon>Bacillati</taxon>
        <taxon>Actinomycetota</taxon>
        <taxon>Actinomycetes</taxon>
        <taxon>Mycobacteriales</taxon>
        <taxon>Nocardiaceae</taxon>
        <taxon>Nocardia</taxon>
    </lineage>
</organism>
<accession>A0ABW6NIB7</accession>
<keyword evidence="2" id="KW-0812">Transmembrane</keyword>
<feature type="transmembrane region" description="Helical" evidence="2">
    <location>
        <begin position="138"/>
        <end position="162"/>
    </location>
</feature>
<gene>
    <name evidence="3" type="ORF">ACFYTH_08470</name>
</gene>
<feature type="compositionally biased region" description="Low complexity" evidence="1">
    <location>
        <begin position="90"/>
        <end position="103"/>
    </location>
</feature>
<keyword evidence="2" id="KW-0472">Membrane</keyword>
<dbReference type="Proteomes" id="UP001601521">
    <property type="component" value="Unassembled WGS sequence"/>
</dbReference>
<keyword evidence="2" id="KW-1133">Transmembrane helix</keyword>
<keyword evidence="4" id="KW-1185">Reference proteome</keyword>
<dbReference type="RefSeq" id="WP_387250239.1">
    <property type="nucleotide sequence ID" value="NZ_JBIALX010000003.1"/>
</dbReference>
<reference evidence="3 4" key="1">
    <citation type="submission" date="2024-10" db="EMBL/GenBank/DDBJ databases">
        <title>The Natural Products Discovery Center: Release of the First 8490 Sequenced Strains for Exploring Actinobacteria Biosynthetic Diversity.</title>
        <authorList>
            <person name="Kalkreuter E."/>
            <person name="Kautsar S.A."/>
            <person name="Yang D."/>
            <person name="Bader C.D."/>
            <person name="Teijaro C.N."/>
            <person name="Fluegel L."/>
            <person name="Davis C.M."/>
            <person name="Simpson J.R."/>
            <person name="Lauterbach L."/>
            <person name="Steele A.D."/>
            <person name="Gui C."/>
            <person name="Meng S."/>
            <person name="Li G."/>
            <person name="Viehrig K."/>
            <person name="Ye F."/>
            <person name="Su P."/>
            <person name="Kiefer A.F."/>
            <person name="Nichols A."/>
            <person name="Cepeda A.J."/>
            <person name="Yan W."/>
            <person name="Fan B."/>
            <person name="Jiang Y."/>
            <person name="Adhikari A."/>
            <person name="Zheng C.-J."/>
            <person name="Schuster L."/>
            <person name="Cowan T.M."/>
            <person name="Smanski M.J."/>
            <person name="Chevrette M.G."/>
            <person name="De Carvalho L.P.S."/>
            <person name="Shen B."/>
        </authorList>
    </citation>
    <scope>NUCLEOTIDE SEQUENCE [LARGE SCALE GENOMIC DNA]</scope>
    <source>
        <strain evidence="3 4">NPDC004550</strain>
    </source>
</reference>
<evidence type="ECO:0000313" key="4">
    <source>
        <dbReference type="Proteomes" id="UP001601521"/>
    </source>
</evidence>
<evidence type="ECO:0000256" key="2">
    <source>
        <dbReference type="SAM" id="Phobius"/>
    </source>
</evidence>
<name>A0ABW6NIB7_9NOCA</name>
<feature type="transmembrane region" description="Helical" evidence="2">
    <location>
        <begin position="12"/>
        <end position="33"/>
    </location>
</feature>
<evidence type="ECO:0000313" key="3">
    <source>
        <dbReference type="EMBL" id="MFF0453389.1"/>
    </source>
</evidence>